<evidence type="ECO:0000313" key="2">
    <source>
        <dbReference type="Proteomes" id="UP000775213"/>
    </source>
</evidence>
<organism evidence="1 2">
    <name type="scientific">Dendrobium chrysotoxum</name>
    <name type="common">Orchid</name>
    <dbReference type="NCBI Taxonomy" id="161865"/>
    <lineage>
        <taxon>Eukaryota</taxon>
        <taxon>Viridiplantae</taxon>
        <taxon>Streptophyta</taxon>
        <taxon>Embryophyta</taxon>
        <taxon>Tracheophyta</taxon>
        <taxon>Spermatophyta</taxon>
        <taxon>Magnoliopsida</taxon>
        <taxon>Liliopsida</taxon>
        <taxon>Asparagales</taxon>
        <taxon>Orchidaceae</taxon>
        <taxon>Epidendroideae</taxon>
        <taxon>Malaxideae</taxon>
        <taxon>Dendrobiinae</taxon>
        <taxon>Dendrobium</taxon>
    </lineage>
</organism>
<protein>
    <submittedName>
        <fullName evidence="1">Uncharacterized protein</fullName>
    </submittedName>
</protein>
<keyword evidence="2" id="KW-1185">Reference proteome</keyword>
<reference evidence="1 2" key="1">
    <citation type="journal article" date="2021" name="Hortic Res">
        <title>Chromosome-scale assembly of the Dendrobium chrysotoxum genome enhances the understanding of orchid evolution.</title>
        <authorList>
            <person name="Zhang Y."/>
            <person name="Zhang G.Q."/>
            <person name="Zhang D."/>
            <person name="Liu X.D."/>
            <person name="Xu X.Y."/>
            <person name="Sun W.H."/>
            <person name="Yu X."/>
            <person name="Zhu X."/>
            <person name="Wang Z.W."/>
            <person name="Zhao X."/>
            <person name="Zhong W.Y."/>
            <person name="Chen H."/>
            <person name="Yin W.L."/>
            <person name="Huang T."/>
            <person name="Niu S.C."/>
            <person name="Liu Z.J."/>
        </authorList>
    </citation>
    <scope>NUCLEOTIDE SEQUENCE [LARGE SCALE GENOMIC DNA]</scope>
    <source>
        <strain evidence="1">Lindl</strain>
    </source>
</reference>
<name>A0AAV7H9J6_DENCH</name>
<gene>
    <name evidence="1" type="ORF">IEQ34_006934</name>
</gene>
<dbReference type="EMBL" id="JAGFBR010000007">
    <property type="protein sequence ID" value="KAH0464148.1"/>
    <property type="molecule type" value="Genomic_DNA"/>
</dbReference>
<comment type="caution">
    <text evidence="1">The sequence shown here is derived from an EMBL/GenBank/DDBJ whole genome shotgun (WGS) entry which is preliminary data.</text>
</comment>
<dbReference type="AlphaFoldDB" id="A0AAV7H9J6"/>
<dbReference type="Proteomes" id="UP000775213">
    <property type="component" value="Unassembled WGS sequence"/>
</dbReference>
<sequence length="221" mass="24001">MRTYLRNANCGAEWSGIARPGEKRIGFFLCSSRRGLGELVFRRVLPALEHQLFLLESLDRVLSYGGCSARGHLFSGELALRLVAGAATSLTVDERLSILVELKLGDHNLGGIDADVNSGSVNLLAGDALDMDDPFLPVNLDDLALPALEGAAHYLHLIVLPDWHRPHTVLPAELRRERRAHELSSHAGRRREVSLAALAPGARNPRVDFHCVGGSGGKKKP</sequence>
<proteinExistence type="predicted"/>
<accession>A0AAV7H9J6</accession>
<evidence type="ECO:0000313" key="1">
    <source>
        <dbReference type="EMBL" id="KAH0464148.1"/>
    </source>
</evidence>